<comment type="caution">
    <text evidence="2">The sequence shown here is derived from an EMBL/GenBank/DDBJ whole genome shotgun (WGS) entry which is preliminary data.</text>
</comment>
<sequence>MSAINVRHHLIPILPSFSGNWQRESGKRGPPSAGAAADGVYHPKSYTEKDDLRSVLLWKLAGNRMADFAHRALGLPSRRTLAKRITVPPIVPSPGKPNTAEVAENVGASFKGITEVLSAKKPKHVVLMYDEIATEKRIRWDPKTNNFLGVCRQHGNSVSLQFNNEEDLQELFNAKEENKVHFAGEATVAALGILSDEKRLYAARPILISGDCKKESGPEHLHNVVKPMIDGVNSKHDLTGLRIVSLASDGETRRGKAFVDKTFSHTLAPESDIYPILSDLLLMDFHVGKDDITADKDAKHIFKRGRNRLLRMLGMKVFRVQITPAIIRAHLQQAGHSTQHINSVLRPDDKQDVELAYELLKDLWNLPPAPEGSRPGFIAARDAIRIIGSLFYHLIFPYICVDLTLYEQLEHLSAAAHLNLLLYRDGQREALPTLLFTDIMIMIKNAYFCVAKAKVDDPTGNFWLILLGTDRLEELFGILRTMIGNDRNLDMLQLVERITGTTEIANIFAQYPHWDRPPRRLHLPALARDSTALPNSVDHIKPGSWRGDTSVASVLPQTCWIRGRRLIEQELPALAKYFRALDTAYNVNILLPLGELIVHKELDVDDNEDDDEQAAAAPQSSVSPDLEDAAVDEDILDDSQAPTFSKFITVGNKPLRKTRALSLMQKYGYQAGSTDRLKRVADVQRYSAKSDEPGTLIESDSPYLLVSEPIATLVRCEEKLFVCIGEVTDMRLDSKSNDQLSLDVLQERNVTVHFQILRLIPATTEDDPDSKHDWRSTGVLRDVLIAPGRLVLPLDPTLSTRIVGKPHYLFESSVLRGFGAQLLQEVTLDLNKKIPKFMPTSNFPYRESADVLEGYACFYGPG</sequence>
<reference evidence="2" key="1">
    <citation type="submission" date="2023-03" db="EMBL/GenBank/DDBJ databases">
        <title>Massive genome expansion in bonnet fungi (Mycena s.s.) driven by repeated elements and novel gene families across ecological guilds.</title>
        <authorList>
            <consortium name="Lawrence Berkeley National Laboratory"/>
            <person name="Harder C.B."/>
            <person name="Miyauchi S."/>
            <person name="Viragh M."/>
            <person name="Kuo A."/>
            <person name="Thoen E."/>
            <person name="Andreopoulos B."/>
            <person name="Lu D."/>
            <person name="Skrede I."/>
            <person name="Drula E."/>
            <person name="Henrissat B."/>
            <person name="Morin E."/>
            <person name="Kohler A."/>
            <person name="Barry K."/>
            <person name="LaButti K."/>
            <person name="Morin E."/>
            <person name="Salamov A."/>
            <person name="Lipzen A."/>
            <person name="Mereny Z."/>
            <person name="Hegedus B."/>
            <person name="Baldrian P."/>
            <person name="Stursova M."/>
            <person name="Weitz H."/>
            <person name="Taylor A."/>
            <person name="Grigoriev I.V."/>
            <person name="Nagy L.G."/>
            <person name="Martin F."/>
            <person name="Kauserud H."/>
        </authorList>
    </citation>
    <scope>NUCLEOTIDE SEQUENCE</scope>
    <source>
        <strain evidence="2">CBHHK188m</strain>
    </source>
</reference>
<organism evidence="2 3">
    <name type="scientific">Mycena maculata</name>
    <dbReference type="NCBI Taxonomy" id="230809"/>
    <lineage>
        <taxon>Eukaryota</taxon>
        <taxon>Fungi</taxon>
        <taxon>Dikarya</taxon>
        <taxon>Basidiomycota</taxon>
        <taxon>Agaricomycotina</taxon>
        <taxon>Agaricomycetes</taxon>
        <taxon>Agaricomycetidae</taxon>
        <taxon>Agaricales</taxon>
        <taxon>Marasmiineae</taxon>
        <taxon>Mycenaceae</taxon>
        <taxon>Mycena</taxon>
    </lineage>
</organism>
<name>A0AAD7JBR2_9AGAR</name>
<accession>A0AAD7JBR2</accession>
<keyword evidence="3" id="KW-1185">Reference proteome</keyword>
<gene>
    <name evidence="2" type="ORF">DFH07DRAFT_957330</name>
</gene>
<protein>
    <submittedName>
        <fullName evidence="2">Uncharacterized protein</fullName>
    </submittedName>
</protein>
<feature type="region of interest" description="Disordered" evidence="1">
    <location>
        <begin position="21"/>
        <end position="40"/>
    </location>
</feature>
<evidence type="ECO:0000313" key="3">
    <source>
        <dbReference type="Proteomes" id="UP001215280"/>
    </source>
</evidence>
<feature type="region of interest" description="Disordered" evidence="1">
    <location>
        <begin position="606"/>
        <end position="626"/>
    </location>
</feature>
<proteinExistence type="predicted"/>
<dbReference type="Proteomes" id="UP001215280">
    <property type="component" value="Unassembled WGS sequence"/>
</dbReference>
<evidence type="ECO:0000256" key="1">
    <source>
        <dbReference type="SAM" id="MobiDB-lite"/>
    </source>
</evidence>
<evidence type="ECO:0000313" key="2">
    <source>
        <dbReference type="EMBL" id="KAJ7761266.1"/>
    </source>
</evidence>
<dbReference type="EMBL" id="JARJLG010000046">
    <property type="protein sequence ID" value="KAJ7761266.1"/>
    <property type="molecule type" value="Genomic_DNA"/>
</dbReference>
<dbReference type="AlphaFoldDB" id="A0AAD7JBR2"/>